<dbReference type="InterPro" id="IPR002078">
    <property type="entry name" value="Sigma_54_int"/>
</dbReference>
<dbReference type="SUPFAM" id="SSF46689">
    <property type="entry name" value="Homeodomain-like"/>
    <property type="match status" value="1"/>
</dbReference>
<evidence type="ECO:0000256" key="1">
    <source>
        <dbReference type="ARBA" id="ARBA00022741"/>
    </source>
</evidence>
<keyword evidence="4" id="KW-0804">Transcription</keyword>
<protein>
    <submittedName>
        <fullName evidence="7">Histidine kinase</fullName>
    </submittedName>
</protein>
<dbReference type="Gene3D" id="3.40.50.300">
    <property type="entry name" value="P-loop containing nucleotide triphosphate hydrolases"/>
    <property type="match status" value="1"/>
</dbReference>
<sequence length="461" mass="53398">MENPFNHSAEYLEYLNSLPKEFFLRILEHLYLGVYVSDRDGNTVYANPAITRHYGKRPEELVTYSNWGIWQGIVSPPAYKEVFEKKRTLFYRQMHFFSKEILTTIAIPVLDKHQDIDLLIGVTQDNIVKFDRSYDEIYCQKTDDAKSSFKDIIGESKVYLQELLTLRRAAKSKTSILILGESGTGKSLAAHYVHNCSKRKDQPFLEINCAAIPENLLESELFGYVPHAFTGANPKGKKGLFQLADHGTLFLDEIGDLPLSLQAKILFVLETGKFLPIGSEKYIEVDVRVISATNQDLEKLIEEKKFRDDLYWRINAITSIIPPLRERKDDIVPLAFHFLKQNNLENGTNKKMDPLFISYLMQYDWPGNVRELKNIIERCYILSPGYNISPDKFPRKIKELNVDTPYEPQGTFDEMMTAYERDIIRDCYKKEKNITKVQKKLGLSQNKAYRLVKKYCADLEP</sequence>
<gene>
    <name evidence="7" type="ORF">CPZ25_013650</name>
</gene>
<evidence type="ECO:0000256" key="2">
    <source>
        <dbReference type="ARBA" id="ARBA00022840"/>
    </source>
</evidence>
<dbReference type="SUPFAM" id="SSF52540">
    <property type="entry name" value="P-loop containing nucleoside triphosphate hydrolases"/>
    <property type="match status" value="1"/>
</dbReference>
<feature type="domain" description="PAS" evidence="6">
    <location>
        <begin position="19"/>
        <end position="62"/>
    </location>
</feature>
<keyword evidence="3" id="KW-0805">Transcription regulation</keyword>
<evidence type="ECO:0000259" key="6">
    <source>
        <dbReference type="PROSITE" id="PS50112"/>
    </source>
</evidence>
<dbReference type="EMBL" id="CP029487">
    <property type="protein sequence ID" value="QCT72329.1"/>
    <property type="molecule type" value="Genomic_DNA"/>
</dbReference>
<evidence type="ECO:0000256" key="3">
    <source>
        <dbReference type="ARBA" id="ARBA00023015"/>
    </source>
</evidence>
<dbReference type="FunFam" id="3.40.50.300:FF:000006">
    <property type="entry name" value="DNA-binding transcriptional regulator NtrC"/>
    <property type="match status" value="1"/>
</dbReference>
<dbReference type="Pfam" id="PF25601">
    <property type="entry name" value="AAA_lid_14"/>
    <property type="match status" value="1"/>
</dbReference>
<dbReference type="PROSITE" id="PS00688">
    <property type="entry name" value="SIGMA54_INTERACT_3"/>
    <property type="match status" value="1"/>
</dbReference>
<reference evidence="7 8" key="1">
    <citation type="submission" date="2018-05" db="EMBL/GenBank/DDBJ databases">
        <title>Genome comparison of Eubacterium sp.</title>
        <authorList>
            <person name="Feng Y."/>
            <person name="Sanchez-Andrea I."/>
            <person name="Stams A.J.M."/>
            <person name="De Vos W.M."/>
        </authorList>
    </citation>
    <scope>NUCLEOTIDE SEQUENCE [LARGE SCALE GENOMIC DNA]</scope>
    <source>
        <strain evidence="7 8">YI</strain>
    </source>
</reference>
<dbReference type="SMART" id="SM00382">
    <property type="entry name" value="AAA"/>
    <property type="match status" value="1"/>
</dbReference>
<dbReference type="GO" id="GO:0016301">
    <property type="term" value="F:kinase activity"/>
    <property type="evidence" value="ECO:0007669"/>
    <property type="project" value="UniProtKB-KW"/>
</dbReference>
<dbReference type="InterPro" id="IPR058031">
    <property type="entry name" value="AAA_lid_NorR"/>
</dbReference>
<dbReference type="SMART" id="SM00091">
    <property type="entry name" value="PAS"/>
    <property type="match status" value="1"/>
</dbReference>
<proteinExistence type="predicted"/>
<keyword evidence="2" id="KW-0067">ATP-binding</keyword>
<dbReference type="Gene3D" id="1.10.8.60">
    <property type="match status" value="1"/>
</dbReference>
<dbReference type="RefSeq" id="WP_096918848.1">
    <property type="nucleotide sequence ID" value="NZ_CP029487.1"/>
</dbReference>
<evidence type="ECO:0000313" key="8">
    <source>
        <dbReference type="Proteomes" id="UP000218387"/>
    </source>
</evidence>
<dbReference type="Gene3D" id="1.10.10.60">
    <property type="entry name" value="Homeodomain-like"/>
    <property type="match status" value="1"/>
</dbReference>
<evidence type="ECO:0000313" key="7">
    <source>
        <dbReference type="EMBL" id="QCT72329.1"/>
    </source>
</evidence>
<name>A0A4P9C9V8_EUBML</name>
<dbReference type="AlphaFoldDB" id="A0A4P9C9V8"/>
<accession>A0A4P9C9V8</accession>
<dbReference type="KEGG" id="emt:CPZ25_013650"/>
<dbReference type="InterPro" id="IPR000014">
    <property type="entry name" value="PAS"/>
</dbReference>
<dbReference type="GO" id="GO:0006355">
    <property type="term" value="P:regulation of DNA-templated transcription"/>
    <property type="evidence" value="ECO:0007669"/>
    <property type="project" value="InterPro"/>
</dbReference>
<dbReference type="PANTHER" id="PTHR32071">
    <property type="entry name" value="TRANSCRIPTIONAL REGULATORY PROTEIN"/>
    <property type="match status" value="1"/>
</dbReference>
<dbReference type="GO" id="GO:0005524">
    <property type="term" value="F:ATP binding"/>
    <property type="evidence" value="ECO:0007669"/>
    <property type="project" value="UniProtKB-KW"/>
</dbReference>
<keyword evidence="1" id="KW-0547">Nucleotide-binding</keyword>
<dbReference type="CDD" id="cd00130">
    <property type="entry name" value="PAS"/>
    <property type="match status" value="1"/>
</dbReference>
<evidence type="ECO:0000259" key="5">
    <source>
        <dbReference type="PROSITE" id="PS50045"/>
    </source>
</evidence>
<evidence type="ECO:0000256" key="4">
    <source>
        <dbReference type="ARBA" id="ARBA00023163"/>
    </source>
</evidence>
<dbReference type="Pfam" id="PF00158">
    <property type="entry name" value="Sigma54_activat"/>
    <property type="match status" value="1"/>
</dbReference>
<keyword evidence="7" id="KW-0808">Transferase</keyword>
<keyword evidence="8" id="KW-1185">Reference proteome</keyword>
<feature type="domain" description="Sigma-54 factor interaction" evidence="5">
    <location>
        <begin position="152"/>
        <end position="381"/>
    </location>
</feature>
<dbReference type="InterPro" id="IPR009057">
    <property type="entry name" value="Homeodomain-like_sf"/>
</dbReference>
<dbReference type="SUPFAM" id="SSF55785">
    <property type="entry name" value="PYP-like sensor domain (PAS domain)"/>
    <property type="match status" value="1"/>
</dbReference>
<dbReference type="PROSITE" id="PS50045">
    <property type="entry name" value="SIGMA54_INTERACT_4"/>
    <property type="match status" value="1"/>
</dbReference>
<dbReference type="Proteomes" id="UP000218387">
    <property type="component" value="Chromosome"/>
</dbReference>
<dbReference type="CDD" id="cd00009">
    <property type="entry name" value="AAA"/>
    <property type="match status" value="1"/>
</dbReference>
<keyword evidence="7" id="KW-0418">Kinase</keyword>
<dbReference type="InterPro" id="IPR027417">
    <property type="entry name" value="P-loop_NTPase"/>
</dbReference>
<organism evidence="7 8">
    <name type="scientific">Eubacterium maltosivorans</name>
    <dbReference type="NCBI Taxonomy" id="2041044"/>
    <lineage>
        <taxon>Bacteria</taxon>
        <taxon>Bacillati</taxon>
        <taxon>Bacillota</taxon>
        <taxon>Clostridia</taxon>
        <taxon>Eubacteriales</taxon>
        <taxon>Eubacteriaceae</taxon>
        <taxon>Eubacterium</taxon>
    </lineage>
</organism>
<dbReference type="InterPro" id="IPR025944">
    <property type="entry name" value="Sigma_54_int_dom_CS"/>
</dbReference>
<dbReference type="InterPro" id="IPR035965">
    <property type="entry name" value="PAS-like_dom_sf"/>
</dbReference>
<dbReference type="PROSITE" id="PS50112">
    <property type="entry name" value="PAS"/>
    <property type="match status" value="1"/>
</dbReference>
<dbReference type="Gene3D" id="3.30.450.20">
    <property type="entry name" value="PAS domain"/>
    <property type="match status" value="1"/>
</dbReference>
<dbReference type="InterPro" id="IPR003593">
    <property type="entry name" value="AAA+_ATPase"/>
</dbReference>